<proteinExistence type="predicted"/>
<dbReference type="InterPro" id="IPR013762">
    <property type="entry name" value="Integrase-like_cat_sf"/>
</dbReference>
<sequence length="548" mass="61391">MGYGEKHGKGYRARWRDAAGDLQSMSGFPTKKAAKNYADDQEANVRAGRYVDPRAGQMLVNDWLTAWYASLDLELSTMDQYRFFLETCIFPFFKNRTLASLTAEEINAWERDLVKVYGYYPSTARGARARLHTGLEAAVPSKISRNPATRPKAKGKRADRRIARVLERRRISATPLEILLIAERAGMLAGQAAFIRVIFDAWLGTRWSEGSGFTPACFRGSQIDIDQKLYELNGRFYRGYPKDGSIRTVDVPPFLEQLLDRHLKDDPPRRCSCDKKEEEPYCNGAEYIFLSSEGSHIRRSGWAKRVMRPAADGVHPSQRRGVPAQPVMASLSAGWPGVPLPKVIPGPDGVYEVPKFRGFLPRATRASEVNSRSTRAELVAYALTQGAKPRDVEGLTREELLDRYVRSAYVSPEGPVMAWLPVFKGFVPHESRNSQETWMSEDGIPIVLRDDRSGHSGTGHVREGYEDPTEAMREKLVAALQQRWELALAGRAAMERVWQLGPGEPGSSLPLLDELLEPYRAAPVTAIRPLRLRARPKPLAARRAAVPS</sequence>
<dbReference type="InterPro" id="IPR010998">
    <property type="entry name" value="Integrase_recombinase_N"/>
</dbReference>
<dbReference type="PROSITE" id="PS51900">
    <property type="entry name" value="CB"/>
    <property type="match status" value="1"/>
</dbReference>
<protein>
    <recommendedName>
        <fullName evidence="4">Core-binding (CB) domain-containing protein</fullName>
    </recommendedName>
</protein>
<organism evidence="5 6">
    <name type="scientific">Streptosporangium longisporum</name>
    <dbReference type="NCBI Taxonomy" id="46187"/>
    <lineage>
        <taxon>Bacteria</taxon>
        <taxon>Bacillati</taxon>
        <taxon>Actinomycetota</taxon>
        <taxon>Actinomycetes</taxon>
        <taxon>Streptosporangiales</taxon>
        <taxon>Streptosporangiaceae</taxon>
        <taxon>Streptosporangium</taxon>
    </lineage>
</organism>
<dbReference type="EMBL" id="BAAAWD010000016">
    <property type="protein sequence ID" value="GAA3027775.1"/>
    <property type="molecule type" value="Genomic_DNA"/>
</dbReference>
<dbReference type="RefSeq" id="WP_344902195.1">
    <property type="nucleotide sequence ID" value="NZ_BAAAWD010000016.1"/>
</dbReference>
<evidence type="ECO:0000259" key="4">
    <source>
        <dbReference type="PROSITE" id="PS51900"/>
    </source>
</evidence>
<accession>A0ABP6L3T9</accession>
<dbReference type="InterPro" id="IPR044068">
    <property type="entry name" value="CB"/>
</dbReference>
<evidence type="ECO:0000256" key="3">
    <source>
        <dbReference type="PROSITE-ProRule" id="PRU01248"/>
    </source>
</evidence>
<feature type="domain" description="Core-binding (CB)" evidence="4">
    <location>
        <begin position="58"/>
        <end position="139"/>
    </location>
</feature>
<reference evidence="6" key="1">
    <citation type="journal article" date="2019" name="Int. J. Syst. Evol. Microbiol.">
        <title>The Global Catalogue of Microorganisms (GCM) 10K type strain sequencing project: providing services to taxonomists for standard genome sequencing and annotation.</title>
        <authorList>
            <consortium name="The Broad Institute Genomics Platform"/>
            <consortium name="The Broad Institute Genome Sequencing Center for Infectious Disease"/>
            <person name="Wu L."/>
            <person name="Ma J."/>
        </authorList>
    </citation>
    <scope>NUCLEOTIDE SEQUENCE [LARGE SCALE GENOMIC DNA]</scope>
    <source>
        <strain evidence="6">JCM 3106</strain>
    </source>
</reference>
<evidence type="ECO:0000313" key="5">
    <source>
        <dbReference type="EMBL" id="GAA3027775.1"/>
    </source>
</evidence>
<dbReference type="SUPFAM" id="SSF56349">
    <property type="entry name" value="DNA breaking-rejoining enzymes"/>
    <property type="match status" value="1"/>
</dbReference>
<name>A0ABP6L3T9_9ACTN</name>
<keyword evidence="2" id="KW-0233">DNA recombination</keyword>
<dbReference type="Gene3D" id="1.10.150.130">
    <property type="match status" value="1"/>
</dbReference>
<dbReference type="Gene3D" id="1.10.443.10">
    <property type="entry name" value="Intergrase catalytic core"/>
    <property type="match status" value="1"/>
</dbReference>
<evidence type="ECO:0000256" key="2">
    <source>
        <dbReference type="ARBA" id="ARBA00023172"/>
    </source>
</evidence>
<evidence type="ECO:0000256" key="1">
    <source>
        <dbReference type="ARBA" id="ARBA00023125"/>
    </source>
</evidence>
<dbReference type="InterPro" id="IPR011010">
    <property type="entry name" value="DNA_brk_join_enz"/>
</dbReference>
<dbReference type="Proteomes" id="UP001499930">
    <property type="component" value="Unassembled WGS sequence"/>
</dbReference>
<gene>
    <name evidence="5" type="ORF">GCM10017559_62610</name>
</gene>
<evidence type="ECO:0000313" key="6">
    <source>
        <dbReference type="Proteomes" id="UP001499930"/>
    </source>
</evidence>
<keyword evidence="1 3" id="KW-0238">DNA-binding</keyword>
<comment type="caution">
    <text evidence="5">The sequence shown here is derived from an EMBL/GenBank/DDBJ whole genome shotgun (WGS) entry which is preliminary data.</text>
</comment>
<keyword evidence="6" id="KW-1185">Reference proteome</keyword>